<sequence length="40" mass="4518">MESLLWALDLLVLLFVCRWALRADVAETAAEEQRKKSGQG</sequence>
<protein>
    <submittedName>
        <fullName evidence="1">Uncharacterized protein</fullName>
    </submittedName>
</protein>
<organism evidence="1 2">
    <name type="scientific">Massilia niabensis</name>
    <dbReference type="NCBI Taxonomy" id="544910"/>
    <lineage>
        <taxon>Bacteria</taxon>
        <taxon>Pseudomonadati</taxon>
        <taxon>Pseudomonadota</taxon>
        <taxon>Betaproteobacteria</taxon>
        <taxon>Burkholderiales</taxon>
        <taxon>Oxalobacteraceae</taxon>
        <taxon>Telluria group</taxon>
        <taxon>Massilia</taxon>
    </lineage>
</organism>
<dbReference type="EMBL" id="JBHSMU010000009">
    <property type="protein sequence ID" value="MFC5460209.1"/>
    <property type="molecule type" value="Genomic_DNA"/>
</dbReference>
<comment type="caution">
    <text evidence="1">The sequence shown here is derived from an EMBL/GenBank/DDBJ whole genome shotgun (WGS) entry which is preliminary data.</text>
</comment>
<dbReference type="Proteomes" id="UP001596050">
    <property type="component" value="Unassembled WGS sequence"/>
</dbReference>
<name>A0ABW0L3B9_9BURK</name>
<proteinExistence type="predicted"/>
<evidence type="ECO:0000313" key="2">
    <source>
        <dbReference type="Proteomes" id="UP001596050"/>
    </source>
</evidence>
<keyword evidence="2" id="KW-1185">Reference proteome</keyword>
<dbReference type="RefSeq" id="WP_379782840.1">
    <property type="nucleotide sequence ID" value="NZ_JBHSMU010000009.1"/>
</dbReference>
<gene>
    <name evidence="1" type="ORF">ACFPN5_10365</name>
</gene>
<evidence type="ECO:0000313" key="1">
    <source>
        <dbReference type="EMBL" id="MFC5460209.1"/>
    </source>
</evidence>
<accession>A0ABW0L3B9</accession>
<reference evidence="2" key="1">
    <citation type="journal article" date="2019" name="Int. J. Syst. Evol. Microbiol.">
        <title>The Global Catalogue of Microorganisms (GCM) 10K type strain sequencing project: providing services to taxonomists for standard genome sequencing and annotation.</title>
        <authorList>
            <consortium name="The Broad Institute Genomics Platform"/>
            <consortium name="The Broad Institute Genome Sequencing Center for Infectious Disease"/>
            <person name="Wu L."/>
            <person name="Ma J."/>
        </authorList>
    </citation>
    <scope>NUCLEOTIDE SEQUENCE [LARGE SCALE GENOMIC DNA]</scope>
    <source>
        <strain evidence="2">KACC 12649</strain>
    </source>
</reference>